<dbReference type="NCBIfam" id="NF006685">
    <property type="entry name" value="PRK09230.1"/>
    <property type="match status" value="1"/>
</dbReference>
<dbReference type="SUPFAM" id="SSF51338">
    <property type="entry name" value="Composite domain of metallo-dependent hydrolases"/>
    <property type="match status" value="1"/>
</dbReference>
<gene>
    <name evidence="4" type="ORF">SAMN05192532_105106</name>
</gene>
<dbReference type="AlphaFoldDB" id="A0A1I2E5Y8"/>
<dbReference type="RefSeq" id="WP_091662062.1">
    <property type="nucleotide sequence ID" value="NZ_FONT01000005.1"/>
</dbReference>
<keyword evidence="2" id="KW-0378">Hydrolase</keyword>
<dbReference type="InterPro" id="IPR032466">
    <property type="entry name" value="Metal_Hydrolase"/>
</dbReference>
<protein>
    <submittedName>
        <fullName evidence="4">Cytosine deaminase</fullName>
    </submittedName>
</protein>
<organism evidence="4 5">
    <name type="scientific">Alteribacillus iranensis</name>
    <dbReference type="NCBI Taxonomy" id="930128"/>
    <lineage>
        <taxon>Bacteria</taxon>
        <taxon>Bacillati</taxon>
        <taxon>Bacillota</taxon>
        <taxon>Bacilli</taxon>
        <taxon>Bacillales</taxon>
        <taxon>Bacillaceae</taxon>
        <taxon>Alteribacillus</taxon>
    </lineage>
</organism>
<dbReference type="Gene3D" id="2.30.40.10">
    <property type="entry name" value="Urease, subunit C, domain 1"/>
    <property type="match status" value="1"/>
</dbReference>
<dbReference type="InterPro" id="IPR013108">
    <property type="entry name" value="Amidohydro_3"/>
</dbReference>
<dbReference type="STRING" id="930128.SAMN05192532_105106"/>
<dbReference type="EMBL" id="FONT01000005">
    <property type="protein sequence ID" value="SFE87911.1"/>
    <property type="molecule type" value="Genomic_DNA"/>
</dbReference>
<dbReference type="GO" id="GO:0006209">
    <property type="term" value="P:cytosine catabolic process"/>
    <property type="evidence" value="ECO:0007669"/>
    <property type="project" value="TreeGrafter"/>
</dbReference>
<dbReference type="InterPro" id="IPR011059">
    <property type="entry name" value="Metal-dep_hydrolase_composite"/>
</dbReference>
<evidence type="ECO:0000313" key="4">
    <source>
        <dbReference type="EMBL" id="SFE87911.1"/>
    </source>
</evidence>
<dbReference type="Proteomes" id="UP000199516">
    <property type="component" value="Unassembled WGS sequence"/>
</dbReference>
<dbReference type="Gene3D" id="3.20.20.140">
    <property type="entry name" value="Metal-dependent hydrolases"/>
    <property type="match status" value="1"/>
</dbReference>
<reference evidence="4 5" key="1">
    <citation type="submission" date="2016-10" db="EMBL/GenBank/DDBJ databases">
        <authorList>
            <person name="de Groot N.N."/>
        </authorList>
    </citation>
    <scope>NUCLEOTIDE SEQUENCE [LARGE SCALE GENOMIC DNA]</scope>
    <source>
        <strain evidence="4 5">DSM 23995</strain>
    </source>
</reference>
<proteinExistence type="predicted"/>
<keyword evidence="1" id="KW-0479">Metal-binding</keyword>
<dbReference type="Pfam" id="PF07969">
    <property type="entry name" value="Amidohydro_3"/>
    <property type="match status" value="1"/>
</dbReference>
<dbReference type="CDD" id="cd01293">
    <property type="entry name" value="Bact_CD"/>
    <property type="match status" value="1"/>
</dbReference>
<evidence type="ECO:0000313" key="5">
    <source>
        <dbReference type="Proteomes" id="UP000199516"/>
    </source>
</evidence>
<dbReference type="OrthoDB" id="9815027at2"/>
<evidence type="ECO:0000256" key="2">
    <source>
        <dbReference type="ARBA" id="ARBA00022801"/>
    </source>
</evidence>
<accession>A0A1I2E5Y8</accession>
<keyword evidence="5" id="KW-1185">Reference proteome</keyword>
<dbReference type="GO" id="GO:0035888">
    <property type="term" value="F:isoguanine deaminase activity"/>
    <property type="evidence" value="ECO:0007669"/>
    <property type="project" value="TreeGrafter"/>
</dbReference>
<sequence length="422" mass="47594">MLIRNARLRHKKGLWDLLIKDGTIQQIEANISLENEETIDANGSLVIPPFVDPHIHLDSVLTAGEPEWNLSGTLFEGIERWSQRRETLSATDVKERATLALKWQAAQGVQFVRTHVDITDPQLIALKTLLELKEEMSDYLDLQIVAFPQEGIQSYPQGEELLEESLRMGADVVGGIPHFEFTREYGVDSLRTAFQLAQKYNRPVDIHCDETDDEQSRFIEVVAAEALRSGLGKQVTASHTTAMHSYNNAYTAKLFRLLQKAEINIIANPLINIHLQGRFDSYPKRRGITRVKELLEADINVSFGHDNISDPWYPLGTGNMLQVLHMGIHVSHLMGYEEINSALDLITNNSARTLQVEESYGITEGKPANFIVLGAENEFEAIQRQAPVLYSIRNGSLISHTKPAETFIHTPNKQELIPFQRP</sequence>
<dbReference type="GO" id="GO:0004131">
    <property type="term" value="F:cytosine deaminase activity"/>
    <property type="evidence" value="ECO:0007669"/>
    <property type="project" value="TreeGrafter"/>
</dbReference>
<dbReference type="NCBIfam" id="NF005748">
    <property type="entry name" value="PRK07572.1"/>
    <property type="match status" value="1"/>
</dbReference>
<dbReference type="SUPFAM" id="SSF51556">
    <property type="entry name" value="Metallo-dependent hydrolases"/>
    <property type="match status" value="1"/>
</dbReference>
<evidence type="ECO:0000256" key="1">
    <source>
        <dbReference type="ARBA" id="ARBA00022723"/>
    </source>
</evidence>
<name>A0A1I2E5Y8_9BACI</name>
<dbReference type="FunFam" id="3.20.20.140:FF:000019">
    <property type="entry name" value="Cytosine deaminase"/>
    <property type="match status" value="1"/>
</dbReference>
<dbReference type="PANTHER" id="PTHR32027">
    <property type="entry name" value="CYTOSINE DEAMINASE"/>
    <property type="match status" value="1"/>
</dbReference>
<dbReference type="PANTHER" id="PTHR32027:SF0">
    <property type="entry name" value="CYTOSINE DEAMINASE"/>
    <property type="match status" value="1"/>
</dbReference>
<dbReference type="InterPro" id="IPR052349">
    <property type="entry name" value="Metallo-hydrolase_Enzymes"/>
</dbReference>
<evidence type="ECO:0000259" key="3">
    <source>
        <dbReference type="Pfam" id="PF07969"/>
    </source>
</evidence>
<feature type="domain" description="Amidohydrolase 3" evidence="3">
    <location>
        <begin position="37"/>
        <end position="395"/>
    </location>
</feature>
<dbReference type="GO" id="GO:0046872">
    <property type="term" value="F:metal ion binding"/>
    <property type="evidence" value="ECO:0007669"/>
    <property type="project" value="UniProtKB-KW"/>
</dbReference>